<proteinExistence type="predicted"/>
<evidence type="ECO:0000313" key="2">
    <source>
        <dbReference type="EMBL" id="KAH9645445.1"/>
    </source>
</evidence>
<gene>
    <name evidence="2" type="ORF">HF086_006471</name>
</gene>
<organism evidence="2 3">
    <name type="scientific">Spodoptera exigua</name>
    <name type="common">Beet armyworm</name>
    <name type="synonym">Noctua fulgens</name>
    <dbReference type="NCBI Taxonomy" id="7107"/>
    <lineage>
        <taxon>Eukaryota</taxon>
        <taxon>Metazoa</taxon>
        <taxon>Ecdysozoa</taxon>
        <taxon>Arthropoda</taxon>
        <taxon>Hexapoda</taxon>
        <taxon>Insecta</taxon>
        <taxon>Pterygota</taxon>
        <taxon>Neoptera</taxon>
        <taxon>Endopterygota</taxon>
        <taxon>Lepidoptera</taxon>
        <taxon>Glossata</taxon>
        <taxon>Ditrysia</taxon>
        <taxon>Noctuoidea</taxon>
        <taxon>Noctuidae</taxon>
        <taxon>Amphipyrinae</taxon>
        <taxon>Spodoptera</taxon>
    </lineage>
</organism>
<accession>A0A922MYC3</accession>
<feature type="non-terminal residue" evidence="2">
    <location>
        <position position="1"/>
    </location>
</feature>
<protein>
    <submittedName>
        <fullName evidence="2">Uncharacterized protein</fullName>
    </submittedName>
</protein>
<comment type="caution">
    <text evidence="2">The sequence shown here is derived from an EMBL/GenBank/DDBJ whole genome shotgun (WGS) entry which is preliminary data.</text>
</comment>
<feature type="region of interest" description="Disordered" evidence="1">
    <location>
        <begin position="56"/>
        <end position="80"/>
    </location>
</feature>
<dbReference type="Proteomes" id="UP000814243">
    <property type="component" value="Unassembled WGS sequence"/>
</dbReference>
<feature type="compositionally biased region" description="Basic and acidic residues" evidence="1">
    <location>
        <begin position="65"/>
        <end position="80"/>
    </location>
</feature>
<sequence length="80" mass="8656">MTIFLTKVKHHGACKQACSKHRFCHGSGATGFGRFHATLPSQMASTLTTAASALPHSRSTSPCVRDFKLHSRGRADKTTE</sequence>
<dbReference type="EMBL" id="JACEFF010000041">
    <property type="protein sequence ID" value="KAH9645445.1"/>
    <property type="molecule type" value="Genomic_DNA"/>
</dbReference>
<evidence type="ECO:0000256" key="1">
    <source>
        <dbReference type="SAM" id="MobiDB-lite"/>
    </source>
</evidence>
<evidence type="ECO:0000313" key="3">
    <source>
        <dbReference type="Proteomes" id="UP000814243"/>
    </source>
</evidence>
<name>A0A922MYC3_SPOEX</name>
<reference evidence="2" key="1">
    <citation type="journal article" date="2021" name="G3 (Bethesda)">
        <title>Genome and transcriptome analysis of the beet armyworm Spodoptera exigua reveals targets for pest control. .</title>
        <authorList>
            <person name="Simon S."/>
            <person name="Breeschoten T."/>
            <person name="Jansen H.J."/>
            <person name="Dirks R.P."/>
            <person name="Schranz M.E."/>
            <person name="Ros V.I.D."/>
        </authorList>
    </citation>
    <scope>NUCLEOTIDE SEQUENCE</scope>
    <source>
        <strain evidence="2">TB_SE_WUR_2020</strain>
    </source>
</reference>
<dbReference type="AlphaFoldDB" id="A0A922MYC3"/>